<dbReference type="InterPro" id="IPR051550">
    <property type="entry name" value="SCF-Subunits/Alg-Epimerases"/>
</dbReference>
<dbReference type="Proteomes" id="UP000014540">
    <property type="component" value="Unassembled WGS sequence"/>
</dbReference>
<feature type="domain" description="Carbohydrate-binding/sugar hydrolysis" evidence="4">
    <location>
        <begin position="214"/>
        <end position="385"/>
    </location>
</feature>
<accession>S3W3Z0</accession>
<name>S3W3Z0_9LEPT</name>
<dbReference type="NCBIfam" id="TIGR03804">
    <property type="entry name" value="para_beta_helix"/>
    <property type="match status" value="4"/>
</dbReference>
<reference evidence="5" key="1">
    <citation type="submission" date="2013-04" db="EMBL/GenBank/DDBJ databases">
        <authorList>
            <person name="Harkins D.M."/>
            <person name="Durkin A.S."/>
            <person name="Selengut J.D."/>
            <person name="Sanka R."/>
            <person name="DePew J."/>
            <person name="Purushe J."/>
            <person name="Ahmed A."/>
            <person name="van der Linden H."/>
            <person name="Goris M.G.A."/>
            <person name="Hartskeerl R.A."/>
            <person name="Vinetz J.M."/>
            <person name="Sutton G.G."/>
            <person name="Nelson W.C."/>
            <person name="Fouts D.E."/>
        </authorList>
    </citation>
    <scope>NUCLEOTIDE SEQUENCE [LARGE SCALE GENOMIC DNA]</scope>
    <source>
        <strain evidence="5">BUT 6</strain>
    </source>
</reference>
<evidence type="ECO:0000313" key="6">
    <source>
        <dbReference type="Proteomes" id="UP000014540"/>
    </source>
</evidence>
<dbReference type="OrthoDB" id="9767990at2"/>
<dbReference type="NCBIfam" id="TIGR04247">
    <property type="entry name" value="NosD_copper_fam"/>
    <property type="match status" value="1"/>
</dbReference>
<dbReference type="InterPro" id="IPR006633">
    <property type="entry name" value="Carb-bd_sugar_hydrolysis-dom"/>
</dbReference>
<protein>
    <submittedName>
        <fullName evidence="5">Nitrous oxide reductase family maturation protein NosD</fullName>
    </submittedName>
</protein>
<evidence type="ECO:0000259" key="4">
    <source>
        <dbReference type="SMART" id="SM00722"/>
    </source>
</evidence>
<keyword evidence="2" id="KW-0677">Repeat</keyword>
<sequence>MSFKIGQPREQNPSISIFGKSLRGIILFVLILFGKELFSREITVCSDCAISSVRNAIDKSQDGDSIIIKAGLYREGEILVNKRISIVGLPGAVIDGKKEKHVFEVASNGVTIRGLKIMASGISDTAEYAGIHAQKITDCTFANNTFEDNAYAIYLAEVGYCQINDNITRGNARNEVSGGNGVHLWNSKSVQIIGNRAEKHRDGIYLEFSSNLKIENNVSRNNIRYGMHFMFSSDNDFRGNTFESNSAGVAVMYSKNILIEDNTFRNNWGESSYGLLLKEISDSILVKNKFIENSTAIFADGCNRNYFTHNSIEENGWGIRILGSSDSNVFSKNDFRENVFDISTNAKQTTNKFSQNYWDSYRGYDLDGDKIGDAPHQPIHFFGYWVAIYPFLMVLYESPVVTFLQGIENAFPIVTPIDFEDPKPTMKGNI</sequence>
<comment type="pathway">
    <text evidence="1">Protein modification; protein ubiquitination.</text>
</comment>
<dbReference type="InterPro" id="IPR006626">
    <property type="entry name" value="PbH1"/>
</dbReference>
<dbReference type="InterPro" id="IPR011050">
    <property type="entry name" value="Pectin_lyase_fold/virulence"/>
</dbReference>
<dbReference type="STRING" id="1193011.LEP1GSC058_1591"/>
<organism evidence="5 6">
    <name type="scientific">Leptospira fainei serovar Hurstbridge str. BUT 6</name>
    <dbReference type="NCBI Taxonomy" id="1193011"/>
    <lineage>
        <taxon>Bacteria</taxon>
        <taxon>Pseudomonadati</taxon>
        <taxon>Spirochaetota</taxon>
        <taxon>Spirochaetia</taxon>
        <taxon>Leptospirales</taxon>
        <taxon>Leptospiraceae</taxon>
        <taxon>Leptospira</taxon>
    </lineage>
</organism>
<keyword evidence="3" id="KW-0833">Ubl conjugation pathway</keyword>
<dbReference type="SUPFAM" id="SSF51126">
    <property type="entry name" value="Pectin lyase-like"/>
    <property type="match status" value="1"/>
</dbReference>
<dbReference type="InterPro" id="IPR012334">
    <property type="entry name" value="Pectin_lyas_fold"/>
</dbReference>
<dbReference type="SMART" id="SM00710">
    <property type="entry name" value="PbH1"/>
    <property type="match status" value="9"/>
</dbReference>
<dbReference type="AlphaFoldDB" id="S3W3Z0"/>
<evidence type="ECO:0000256" key="2">
    <source>
        <dbReference type="ARBA" id="ARBA00022737"/>
    </source>
</evidence>
<dbReference type="InterPro" id="IPR007742">
    <property type="entry name" value="NosD_dom"/>
</dbReference>
<dbReference type="Pfam" id="PF05048">
    <property type="entry name" value="NosD"/>
    <property type="match status" value="2"/>
</dbReference>
<keyword evidence="6" id="KW-1185">Reference proteome</keyword>
<comment type="caution">
    <text evidence="5">The sequence shown here is derived from an EMBL/GenBank/DDBJ whole genome shotgun (WGS) entry which is preliminary data.</text>
</comment>
<dbReference type="InterPro" id="IPR026464">
    <property type="entry name" value="NosD_copper_fam"/>
</dbReference>
<dbReference type="PANTHER" id="PTHR22990">
    <property type="entry name" value="F-BOX ONLY PROTEIN"/>
    <property type="match status" value="1"/>
</dbReference>
<feature type="domain" description="Carbohydrate-binding/sugar hydrolysis" evidence="4">
    <location>
        <begin position="73"/>
        <end position="207"/>
    </location>
</feature>
<evidence type="ECO:0000313" key="5">
    <source>
        <dbReference type="EMBL" id="EPG75002.1"/>
    </source>
</evidence>
<dbReference type="RefSeq" id="WP_016549075.1">
    <property type="nucleotide sequence ID" value="NZ_AKWZ02000006.1"/>
</dbReference>
<dbReference type="EMBL" id="AKWZ02000006">
    <property type="protein sequence ID" value="EPG75002.1"/>
    <property type="molecule type" value="Genomic_DNA"/>
</dbReference>
<dbReference type="InterPro" id="IPR022441">
    <property type="entry name" value="Para_beta_helix_rpt-2"/>
</dbReference>
<dbReference type="PANTHER" id="PTHR22990:SF15">
    <property type="entry name" value="F-BOX ONLY PROTEIN 10"/>
    <property type="match status" value="1"/>
</dbReference>
<evidence type="ECO:0000256" key="1">
    <source>
        <dbReference type="ARBA" id="ARBA00004906"/>
    </source>
</evidence>
<dbReference type="Gene3D" id="2.160.20.10">
    <property type="entry name" value="Single-stranded right-handed beta-helix, Pectin lyase-like"/>
    <property type="match status" value="2"/>
</dbReference>
<evidence type="ECO:0000256" key="3">
    <source>
        <dbReference type="ARBA" id="ARBA00022786"/>
    </source>
</evidence>
<dbReference type="SMART" id="SM00722">
    <property type="entry name" value="CASH"/>
    <property type="match status" value="2"/>
</dbReference>
<gene>
    <name evidence="5" type="primary">nosD</name>
    <name evidence="5" type="ORF">LEP1GSC058_1591</name>
</gene>
<proteinExistence type="predicted"/>